<organism evidence="2 3">
    <name type="scientific">Fusarium phyllophilum</name>
    <dbReference type="NCBI Taxonomy" id="47803"/>
    <lineage>
        <taxon>Eukaryota</taxon>
        <taxon>Fungi</taxon>
        <taxon>Dikarya</taxon>
        <taxon>Ascomycota</taxon>
        <taxon>Pezizomycotina</taxon>
        <taxon>Sordariomycetes</taxon>
        <taxon>Hypocreomycetidae</taxon>
        <taxon>Hypocreales</taxon>
        <taxon>Nectriaceae</taxon>
        <taxon>Fusarium</taxon>
        <taxon>Fusarium fujikuroi species complex</taxon>
    </lineage>
</organism>
<dbReference type="Pfam" id="PF02627">
    <property type="entry name" value="CMD"/>
    <property type="match status" value="2"/>
</dbReference>
<dbReference type="CDD" id="cd07730">
    <property type="entry name" value="metallo-hydrolase-like_MBL-fold"/>
    <property type="match status" value="1"/>
</dbReference>
<dbReference type="EMBL" id="JAAOAQ010000517">
    <property type="protein sequence ID" value="KAF5543428.1"/>
    <property type="molecule type" value="Genomic_DNA"/>
</dbReference>
<sequence length="712" mass="80027">MTISPLTEMANPNATVELHALSAGHFTLPEYQFISPCEDGARKMVPSLCFLIQHHSPVTNKTTRIVFDLGLRRDVNRYAEPIRKHTETRQPMTTDPDVVKSLKRGWLTPDDIDYIMYSHVHWDHIGEPRDFPKSTFIVGHGSLGLLEGTSLTLRGGHSFFESDLLDPARTVQLPDPKKQNADRTEQSKSKAILDGSWKPFGHLKSTLDLFQDGSLYIVDAPGHLPGHINLLARTKDQDGFQKWVYLAGDACHDRRIFRKEKEIGEWLDADGHTCCIHSDRKAAEATIESTRILEEMGVEVILAHDVEWENNERNLRRREELREEFIASMGEGSLHEGWESILKLDPTVFKTSLSLASVPRKKLHLAAKEQALIGLAVSANATHLYEPGIRTHVKAAIKEGATVYEILEVIELSSTVGIHACNIGIPMLVEVLKEEGKFGDLITRDFDDKQNELKEQFTQRRGYWHTFWDDFLRLDPEFFEAYLEFSGAPWIKDVGKGDSPPRGVLSPKMKELVYCAFDTAATHLYVPGLKLHIKNALGYGATPHEIMEVMEIATLLGTDTMGSTDPKYTDLHKALFEQGLKTRREVVGSVYVDRALASGSTEFSAPGQELVTEWCWGYAWGRPGLEKKQRSLLNIGMLMALNRTPELAVHVRGARNNGLTEEEIREAVIHCAIYCGVPAGVEAMKTAEKVLEEMAEKGEKPRELGAKKEFFK</sequence>
<dbReference type="SMART" id="SM00849">
    <property type="entry name" value="Lactamase_B"/>
    <property type="match status" value="1"/>
</dbReference>
<keyword evidence="3" id="KW-1185">Reference proteome</keyword>
<reference evidence="2 3" key="1">
    <citation type="submission" date="2020-05" db="EMBL/GenBank/DDBJ databases">
        <title>Identification and distribution of gene clusters putatively required for synthesis of sphingolipid metabolism inhibitors in phylogenetically diverse species of the filamentous fungus Fusarium.</title>
        <authorList>
            <person name="Kim H.-S."/>
            <person name="Busman M."/>
            <person name="Brown D.W."/>
            <person name="Divon H."/>
            <person name="Uhlig S."/>
            <person name="Proctor R.H."/>
        </authorList>
    </citation>
    <scope>NUCLEOTIDE SEQUENCE [LARGE SCALE GENOMIC DNA]</scope>
    <source>
        <strain evidence="2 3">NRRL 13617</strain>
    </source>
</reference>
<dbReference type="AlphaFoldDB" id="A0A8H5MWM4"/>
<comment type="caution">
    <text evidence="2">The sequence shown here is derived from an EMBL/GenBank/DDBJ whole genome shotgun (WGS) entry which is preliminary data.</text>
</comment>
<dbReference type="GO" id="GO:0016787">
    <property type="term" value="F:hydrolase activity"/>
    <property type="evidence" value="ECO:0007669"/>
    <property type="project" value="UniProtKB-KW"/>
</dbReference>
<dbReference type="InterPro" id="IPR003779">
    <property type="entry name" value="CMD-like"/>
</dbReference>
<proteinExistence type="predicted"/>
<keyword evidence="2" id="KW-0378">Hydrolase</keyword>
<dbReference type="InterPro" id="IPR036866">
    <property type="entry name" value="RibonucZ/Hydroxyglut_hydro"/>
</dbReference>
<dbReference type="InterPro" id="IPR029032">
    <property type="entry name" value="AhpD-like"/>
</dbReference>
<protein>
    <submittedName>
        <fullName evidence="2">Metallo-hydrolase oxidoreductase</fullName>
    </submittedName>
</protein>
<evidence type="ECO:0000313" key="2">
    <source>
        <dbReference type="EMBL" id="KAF5543428.1"/>
    </source>
</evidence>
<dbReference type="OrthoDB" id="10250730at2759"/>
<dbReference type="Proteomes" id="UP000582016">
    <property type="component" value="Unassembled WGS sequence"/>
</dbReference>
<dbReference type="GO" id="GO:0051920">
    <property type="term" value="F:peroxiredoxin activity"/>
    <property type="evidence" value="ECO:0007669"/>
    <property type="project" value="InterPro"/>
</dbReference>
<dbReference type="Pfam" id="PF00753">
    <property type="entry name" value="Lactamase_B"/>
    <property type="match status" value="1"/>
</dbReference>
<dbReference type="InterPro" id="IPR001279">
    <property type="entry name" value="Metallo-B-lactamas"/>
</dbReference>
<feature type="domain" description="Metallo-beta-lactamase" evidence="1">
    <location>
        <begin position="46"/>
        <end position="304"/>
    </location>
</feature>
<dbReference type="PANTHER" id="PTHR33930:SF2">
    <property type="entry name" value="BLR3452 PROTEIN"/>
    <property type="match status" value="1"/>
</dbReference>
<accession>A0A8H5MWM4</accession>
<dbReference type="SUPFAM" id="SSF69118">
    <property type="entry name" value="AhpD-like"/>
    <property type="match status" value="2"/>
</dbReference>
<evidence type="ECO:0000259" key="1">
    <source>
        <dbReference type="SMART" id="SM00849"/>
    </source>
</evidence>
<dbReference type="SUPFAM" id="SSF56281">
    <property type="entry name" value="Metallo-hydrolase/oxidoreductase"/>
    <property type="match status" value="1"/>
</dbReference>
<evidence type="ECO:0000313" key="3">
    <source>
        <dbReference type="Proteomes" id="UP000582016"/>
    </source>
</evidence>
<gene>
    <name evidence="2" type="ORF">FPHYL_11283</name>
</gene>
<dbReference type="Gene3D" id="3.60.15.10">
    <property type="entry name" value="Ribonuclease Z/Hydroxyacylglutathione hydrolase-like"/>
    <property type="match status" value="1"/>
</dbReference>
<dbReference type="Gene3D" id="1.20.1290.10">
    <property type="entry name" value="AhpD-like"/>
    <property type="match status" value="2"/>
</dbReference>
<dbReference type="PANTHER" id="PTHR33930">
    <property type="entry name" value="ALKYL HYDROPEROXIDE REDUCTASE AHPD"/>
    <property type="match status" value="1"/>
</dbReference>
<name>A0A8H5MWM4_9HYPO</name>